<evidence type="ECO:0000256" key="2">
    <source>
        <dbReference type="SAM" id="Phobius"/>
    </source>
</evidence>
<dbReference type="EMBL" id="QBMC01000078">
    <property type="protein sequence ID" value="PZO16605.1"/>
    <property type="molecule type" value="Genomic_DNA"/>
</dbReference>
<dbReference type="SMART" id="SM00271">
    <property type="entry name" value="DnaJ"/>
    <property type="match status" value="1"/>
</dbReference>
<protein>
    <submittedName>
        <fullName evidence="4">Molecular chaperone DnaJ</fullName>
    </submittedName>
</protein>
<dbReference type="Pfam" id="PF13355">
    <property type="entry name" value="ARC6-like_IMS"/>
    <property type="match status" value="1"/>
</dbReference>
<dbReference type="Pfam" id="PF25515">
    <property type="entry name" value="Arm_PDR"/>
    <property type="match status" value="1"/>
</dbReference>
<gene>
    <name evidence="4" type="ORF">DCF25_12300</name>
</gene>
<dbReference type="InterPro" id="IPR025344">
    <property type="entry name" value="CDP1-like_IMS"/>
</dbReference>
<feature type="domain" description="J" evidence="3">
    <location>
        <begin position="6"/>
        <end position="70"/>
    </location>
</feature>
<proteinExistence type="predicted"/>
<evidence type="ECO:0000256" key="1">
    <source>
        <dbReference type="SAM" id="MobiDB-lite"/>
    </source>
</evidence>
<accession>A0A2W4W3L1</accession>
<evidence type="ECO:0000313" key="5">
    <source>
        <dbReference type="Proteomes" id="UP000249354"/>
    </source>
</evidence>
<feature type="compositionally biased region" description="Low complexity" evidence="1">
    <location>
        <begin position="444"/>
        <end position="462"/>
    </location>
</feature>
<dbReference type="PANTHER" id="PTHR33925">
    <property type="entry name" value="PLASTID DIVISION PROTEIN CDP1, CHLOROPLASTIC-RELATED"/>
    <property type="match status" value="1"/>
</dbReference>
<keyword evidence="2" id="KW-0472">Membrane</keyword>
<dbReference type="CDD" id="cd06257">
    <property type="entry name" value="DnaJ"/>
    <property type="match status" value="1"/>
</dbReference>
<reference evidence="5" key="1">
    <citation type="submission" date="2018-04" db="EMBL/GenBank/DDBJ databases">
        <authorList>
            <person name="Cornet L."/>
        </authorList>
    </citation>
    <scope>NUCLEOTIDE SEQUENCE [LARGE SCALE GENOMIC DNA]</scope>
</reference>
<evidence type="ECO:0000313" key="4">
    <source>
        <dbReference type="EMBL" id="PZO16605.1"/>
    </source>
</evidence>
<reference evidence="4 5" key="2">
    <citation type="submission" date="2018-06" db="EMBL/GenBank/DDBJ databases">
        <title>Metagenomic assembly of (sub)arctic Cyanobacteria and their associated microbiome from non-axenic cultures.</title>
        <authorList>
            <person name="Baurain D."/>
        </authorList>
    </citation>
    <scope>NUCLEOTIDE SEQUENCE [LARGE SCALE GENOMIC DNA]</scope>
    <source>
        <strain evidence="4">ULC129bin1</strain>
    </source>
</reference>
<keyword evidence="2" id="KW-1133">Transmembrane helix</keyword>
<dbReference type="InterPro" id="IPR036869">
    <property type="entry name" value="J_dom_sf"/>
</dbReference>
<dbReference type="InterPro" id="IPR057137">
    <property type="entry name" value="CDP1-like_a_solenoid_2"/>
</dbReference>
<feature type="transmembrane region" description="Helical" evidence="2">
    <location>
        <begin position="571"/>
        <end position="589"/>
    </location>
</feature>
<feature type="region of interest" description="Disordered" evidence="1">
    <location>
        <begin position="442"/>
        <end position="465"/>
    </location>
</feature>
<dbReference type="InterPro" id="IPR058032">
    <property type="entry name" value="CDP1-like_a_solenoid_1"/>
</dbReference>
<evidence type="ECO:0000259" key="3">
    <source>
        <dbReference type="PROSITE" id="PS50076"/>
    </source>
</evidence>
<feature type="region of interest" description="Disordered" evidence="1">
    <location>
        <begin position="480"/>
        <end position="507"/>
    </location>
</feature>
<feature type="compositionally biased region" description="Polar residues" evidence="1">
    <location>
        <begin position="530"/>
        <end position="539"/>
    </location>
</feature>
<dbReference type="AlphaFoldDB" id="A0A2W4W3L1"/>
<sequence>MRIPLDYYRILGLPIQATAEQLKQSHRDRILQVPRREYSELAIDLRRQLIDTAYEVLGNSARRAEYDQEFLAKSKASGSSEEANSPEANVPTISIEPQQLVGALLILLELGEYELVLRLGRPYLKRDLQSPEGQQLKEQPALPDIILTLAVACLELGREEWQQNHYEHAAESLETGRELLLREGLFPVLRAEIQADLYKLRPYRCLELLARPLEHKQYRQEGINLLRGMLQDRSGIDGADDDLSGLGVDDFLRFVQQLRGYLTAAEQQEIFEAEAQRPSAVGTYLAVYALLARGFAQHQPALIRRAKQMLLRLSGRQDVHLEQAVCAVLLGQTEEASRALERSQEYEPLQFIREHSQGAPDLLPGLCLYAENWLQQEVFPFFRDLDQELATLKDYFADSTVQGYLENLPLENERSSRQSPWAASSGNRQSFSATGLGAQALGEQTASSQTAFESSSPFSSASRELDTVEAAAGTVAYGDRFDSASNSTEPNSTSLTGERTPRFGGLGTRIGAAAGAFGAANIAERISQMSPTGKLSGSQPPLDGESPRGPVVTGTSRRDRRRRSEPKWDRLALVVLGGVFGIIAGLWLLSKIVGAFTGTENQAVITGEPMDIEIGKPPIKLSDESDATADMPADDAAGIAKATIDRWLEIKKAAYSSSYETGELANILTGSALSTTAAKLEDAQAGDWYIDYAHGPIEILSVEPEDATDADSLSVQATVKETGTFFENGEQLSDGSTDEVVDASYELVKKGNQWLIESFD</sequence>
<feature type="region of interest" description="Disordered" evidence="1">
    <location>
        <begin position="530"/>
        <end position="564"/>
    </location>
</feature>
<keyword evidence="2" id="KW-0812">Transmembrane</keyword>
<dbReference type="SUPFAM" id="SSF46565">
    <property type="entry name" value="Chaperone J-domain"/>
    <property type="match status" value="1"/>
</dbReference>
<dbReference type="Pfam" id="PF00226">
    <property type="entry name" value="DnaJ"/>
    <property type="match status" value="1"/>
</dbReference>
<dbReference type="Pfam" id="PF23468">
    <property type="entry name" value="ARC6"/>
    <property type="match status" value="1"/>
</dbReference>
<feature type="compositionally biased region" description="Polar residues" evidence="1">
    <location>
        <begin position="483"/>
        <end position="497"/>
    </location>
</feature>
<feature type="region of interest" description="Disordered" evidence="1">
    <location>
        <begin position="408"/>
        <end position="429"/>
    </location>
</feature>
<comment type="caution">
    <text evidence="4">The sequence shown here is derived from an EMBL/GenBank/DDBJ whole genome shotgun (WGS) entry which is preliminary data.</text>
</comment>
<dbReference type="PANTHER" id="PTHR33925:SF1">
    <property type="entry name" value="PROTEIN ACCUMULATION AND REPLICATION OF CHLOROPLASTS 6, CHLOROPLASTIC"/>
    <property type="match status" value="1"/>
</dbReference>
<organism evidence="4 5">
    <name type="scientific">Leptolyngbya foveolarum</name>
    <dbReference type="NCBI Taxonomy" id="47253"/>
    <lineage>
        <taxon>Bacteria</taxon>
        <taxon>Bacillati</taxon>
        <taxon>Cyanobacteriota</taxon>
        <taxon>Cyanophyceae</taxon>
        <taxon>Leptolyngbyales</taxon>
        <taxon>Leptolyngbyaceae</taxon>
        <taxon>Leptolyngbya group</taxon>
        <taxon>Leptolyngbya</taxon>
    </lineage>
</organism>
<dbReference type="Proteomes" id="UP000249354">
    <property type="component" value="Unassembled WGS sequence"/>
</dbReference>
<feature type="compositionally biased region" description="Polar residues" evidence="1">
    <location>
        <begin position="417"/>
        <end position="429"/>
    </location>
</feature>
<dbReference type="Gene3D" id="1.10.287.110">
    <property type="entry name" value="DnaJ domain"/>
    <property type="match status" value="1"/>
</dbReference>
<name>A0A2W4W3L1_9CYAN</name>
<dbReference type="InterPro" id="IPR001623">
    <property type="entry name" value="DnaJ_domain"/>
</dbReference>
<dbReference type="InterPro" id="IPR044685">
    <property type="entry name" value="CPD1-like"/>
</dbReference>
<dbReference type="PROSITE" id="PS50076">
    <property type="entry name" value="DNAJ_2"/>
    <property type="match status" value="1"/>
</dbReference>